<keyword evidence="2 4" id="KW-0963">Cytoplasm</keyword>
<comment type="function">
    <text evidence="4">Chaperone for NapA, the catalytic subunit of the periplasmic nitrate reductase. It binds directly and specifically to the twin-arginine signal peptide of NapA, preventing premature interaction with the Tat translocase and premature export.</text>
</comment>
<keyword evidence="6" id="KW-1185">Reference proteome</keyword>
<comment type="subunit">
    <text evidence="4">Interacts with the cytoplasmic NapA precursor.</text>
</comment>
<evidence type="ECO:0000256" key="1">
    <source>
        <dbReference type="ARBA" id="ARBA00004496"/>
    </source>
</evidence>
<evidence type="ECO:0000313" key="5">
    <source>
        <dbReference type="EMBL" id="EIJ69168.1"/>
    </source>
</evidence>
<dbReference type="GO" id="GO:0005048">
    <property type="term" value="F:signal sequence binding"/>
    <property type="evidence" value="ECO:0007669"/>
    <property type="project" value="UniProtKB-UniRule"/>
</dbReference>
<proteinExistence type="inferred from homology"/>
<dbReference type="PATRIC" id="fig|1095749.3.peg.1353"/>
<dbReference type="InterPro" id="IPR005623">
    <property type="entry name" value="Chaperone_NapD_NO3_reduct"/>
</dbReference>
<dbReference type="AlphaFoldDB" id="I3DBS5"/>
<accession>I3DBS5</accession>
<evidence type="ECO:0000256" key="4">
    <source>
        <dbReference type="HAMAP-Rule" id="MF_02200"/>
    </source>
</evidence>
<comment type="caution">
    <text evidence="5">The sequence shown here is derived from an EMBL/GenBank/DDBJ whole genome shotgun (WGS) entry which is preliminary data.</text>
</comment>
<dbReference type="eggNOG" id="COG3062">
    <property type="taxonomic scope" value="Bacteria"/>
</dbReference>
<comment type="subcellular location">
    <subcellularLocation>
        <location evidence="1 4">Cytoplasm</location>
    </subcellularLocation>
</comment>
<dbReference type="Gene3D" id="3.30.70.920">
    <property type="match status" value="1"/>
</dbReference>
<name>I3DBS5_9PAST</name>
<dbReference type="Pfam" id="PF03927">
    <property type="entry name" value="NapD"/>
    <property type="match status" value="1"/>
</dbReference>
<organism evidence="5 6">
    <name type="scientific">Pasteurella bettyae CCUG 2042</name>
    <dbReference type="NCBI Taxonomy" id="1095749"/>
    <lineage>
        <taxon>Bacteria</taxon>
        <taxon>Pseudomonadati</taxon>
        <taxon>Pseudomonadota</taxon>
        <taxon>Gammaproteobacteria</taxon>
        <taxon>Pasteurellales</taxon>
        <taxon>Pasteurellaceae</taxon>
        <taxon>Pasteurella</taxon>
    </lineage>
</organism>
<dbReference type="OrthoDB" id="6455702at2"/>
<dbReference type="HAMAP" id="MF_02200">
    <property type="entry name" value="NapD"/>
    <property type="match status" value="1"/>
</dbReference>
<comment type="similarity">
    <text evidence="4">Belongs to the NapD family.</text>
</comment>
<keyword evidence="3 4" id="KW-0143">Chaperone</keyword>
<sequence length="94" mass="10660">MKDVEKLNIINNQDNWYVCSLIVQARPEKMEQVKKAILALPGTEIHAEKIEDGKLVVVMEASHQPELANKIDKVKDISGVIVVSLIYNYLDEQN</sequence>
<dbReference type="EMBL" id="AJSX01000033">
    <property type="protein sequence ID" value="EIJ69168.1"/>
    <property type="molecule type" value="Genomic_DNA"/>
</dbReference>
<dbReference type="GO" id="GO:0051224">
    <property type="term" value="P:negative regulation of protein transport"/>
    <property type="evidence" value="ECO:0007669"/>
    <property type="project" value="UniProtKB-UniRule"/>
</dbReference>
<evidence type="ECO:0000313" key="6">
    <source>
        <dbReference type="Proteomes" id="UP000006457"/>
    </source>
</evidence>
<dbReference type="Proteomes" id="UP000006457">
    <property type="component" value="Unassembled WGS sequence"/>
</dbReference>
<evidence type="ECO:0000256" key="2">
    <source>
        <dbReference type="ARBA" id="ARBA00022490"/>
    </source>
</evidence>
<evidence type="ECO:0000256" key="3">
    <source>
        <dbReference type="ARBA" id="ARBA00023186"/>
    </source>
</evidence>
<dbReference type="GO" id="GO:0005737">
    <property type="term" value="C:cytoplasm"/>
    <property type="evidence" value="ECO:0007669"/>
    <property type="project" value="UniProtKB-SubCell"/>
</dbReference>
<dbReference type="RefSeq" id="WP_005760940.1">
    <property type="nucleotide sequence ID" value="NZ_AJSX01000033.1"/>
</dbReference>
<protein>
    <recommendedName>
        <fullName evidence="4">Chaperone NapD</fullName>
    </recommendedName>
    <alternativeName>
        <fullName evidence="4">NapA signal peptide-binding chaperone NapD</fullName>
    </alternativeName>
</protein>
<gene>
    <name evidence="4 5" type="primary">napD</name>
    <name evidence="5" type="ORF">HMPREF1052_0416</name>
</gene>
<dbReference type="PANTHER" id="PTHR38603:SF1">
    <property type="entry name" value="CHAPERONE NAPD"/>
    <property type="match status" value="1"/>
</dbReference>
<reference evidence="5 6" key="1">
    <citation type="submission" date="2012-03" db="EMBL/GenBank/DDBJ databases">
        <authorList>
            <person name="Harkins D.M."/>
            <person name="Madupu R."/>
            <person name="Durkin A.S."/>
            <person name="Torralba M."/>
            <person name="Methe B."/>
            <person name="Sutton G.G."/>
            <person name="Nelson K.E."/>
        </authorList>
    </citation>
    <scope>NUCLEOTIDE SEQUENCE [LARGE SCALE GENOMIC DNA]</scope>
    <source>
        <strain evidence="5 6">CCUG 2042</strain>
    </source>
</reference>
<dbReference type="PANTHER" id="PTHR38603">
    <property type="entry name" value="CHAPERONE NAPD"/>
    <property type="match status" value="1"/>
</dbReference>